<keyword evidence="3" id="KW-1003">Cell membrane</keyword>
<keyword evidence="11" id="KW-1185">Reference proteome</keyword>
<dbReference type="PANTHER" id="PTHR33406">
    <property type="entry name" value="MEMBRANE PROTEIN MJ1562-RELATED"/>
    <property type="match status" value="1"/>
</dbReference>
<evidence type="ECO:0000256" key="6">
    <source>
        <dbReference type="ARBA" id="ARBA00023136"/>
    </source>
</evidence>
<evidence type="ECO:0000256" key="2">
    <source>
        <dbReference type="ARBA" id="ARBA00010157"/>
    </source>
</evidence>
<dbReference type="Gene3D" id="1.20.1640.10">
    <property type="entry name" value="Multidrug efflux transporter AcrB transmembrane domain"/>
    <property type="match status" value="2"/>
</dbReference>
<comment type="caution">
    <text evidence="10">The sequence shown here is derived from an EMBL/GenBank/DDBJ whole genome shotgun (WGS) entry which is preliminary data.</text>
</comment>
<gene>
    <name evidence="10" type="ORF">GCM10009804_30810</name>
</gene>
<dbReference type="PROSITE" id="PS50156">
    <property type="entry name" value="SSD"/>
    <property type="match status" value="2"/>
</dbReference>
<evidence type="ECO:0000256" key="7">
    <source>
        <dbReference type="SAM" id="MobiDB-lite"/>
    </source>
</evidence>
<dbReference type="EMBL" id="BAAAPH010000008">
    <property type="protein sequence ID" value="GAA1572310.1"/>
    <property type="molecule type" value="Genomic_DNA"/>
</dbReference>
<keyword evidence="5 8" id="KW-1133">Transmembrane helix</keyword>
<evidence type="ECO:0000256" key="1">
    <source>
        <dbReference type="ARBA" id="ARBA00004651"/>
    </source>
</evidence>
<name>A0ABP4P3V2_9ACTN</name>
<keyword evidence="6 8" id="KW-0472">Membrane</keyword>
<feature type="transmembrane region" description="Helical" evidence="8">
    <location>
        <begin position="303"/>
        <end position="331"/>
    </location>
</feature>
<feature type="transmembrane region" description="Helical" evidence="8">
    <location>
        <begin position="644"/>
        <end position="666"/>
    </location>
</feature>
<evidence type="ECO:0000313" key="10">
    <source>
        <dbReference type="EMBL" id="GAA1572310.1"/>
    </source>
</evidence>
<feature type="transmembrane region" description="Helical" evidence="8">
    <location>
        <begin position="381"/>
        <end position="400"/>
    </location>
</feature>
<feature type="transmembrane region" description="Helical" evidence="8">
    <location>
        <begin position="678"/>
        <end position="703"/>
    </location>
</feature>
<evidence type="ECO:0000256" key="5">
    <source>
        <dbReference type="ARBA" id="ARBA00022989"/>
    </source>
</evidence>
<dbReference type="Pfam" id="PF03176">
    <property type="entry name" value="MMPL"/>
    <property type="match status" value="2"/>
</dbReference>
<feature type="region of interest" description="Disordered" evidence="7">
    <location>
        <begin position="725"/>
        <end position="750"/>
    </location>
</feature>
<sequence>MATYLYRLGRFAFRRRRLVVLIWLGLLAAGVTGAVTLSGPTAAGFSIPGTESQRAADLLHDRFPQAGADSATARIVFQAPAGQKLADNPQVKQTLARIAATPQVAHVVDPFTAKAISPDGRTGYAQVAYTVRAAEVAPEANDAVEAAIAPARASGLTVEYGGEALQPSGAQHLTEVIGIGVAAVVLLLTFGSLVAAGLPLLSAIIGVGIGVTAITALSGFVDIGSGTSILALMIGLAVSIDYSLFIMSRYRHELSTGLEPEEATGRAVGTAGSAVVFAGLTVVIALGGLFVVGIPFLTQMGLAAAFTVIIAVGIALTLLPALLGFAGPKVFSGRLARLRSRRGTAARTAGGLAAVPDGLPAQEAERVTVGRRWVRFVTKRPLVVLLVTVIGLGIVAIPATDLKLGLPNDSTAAPDSTQRKAYDLLSEGFGPGFNGPLIVVVDAGKAASPTSAAANTAAAIRDLPDVKVVSPPRFNPAGNTAILTVIPGSGPSSTQTSDLVKSIRTLPRHDGAEVAVTGATAIGIDISDKLGSALVPYLTLIVGLAFLLLTLVFRSLLVPLKATLGFLLSVAATFGALVAVFQWGWLSGLFGITGQTGPVISMLPIFLIGVVFGLAMDYQIFLVTRMREEHVHGAAPKAAVVDGFAHSAQVVTAAAIIMIAVFSGFILSDQTLIREMGFGLALAVLIDAFVVRMTVVPAVMALLGKRAWSLPRWLDRILPRVDVEGDSLRTQPPAPPREPELVSGGRDDGH</sequence>
<feature type="transmembrane region" description="Helical" evidence="8">
    <location>
        <begin position="203"/>
        <end position="221"/>
    </location>
</feature>
<evidence type="ECO:0000259" key="9">
    <source>
        <dbReference type="PROSITE" id="PS50156"/>
    </source>
</evidence>
<dbReference type="SUPFAM" id="SSF82866">
    <property type="entry name" value="Multidrug efflux transporter AcrB transmembrane domain"/>
    <property type="match status" value="2"/>
</dbReference>
<feature type="transmembrane region" description="Helical" evidence="8">
    <location>
        <begin position="176"/>
        <end position="196"/>
    </location>
</feature>
<evidence type="ECO:0000256" key="3">
    <source>
        <dbReference type="ARBA" id="ARBA00022475"/>
    </source>
</evidence>
<dbReference type="RefSeq" id="WP_344234181.1">
    <property type="nucleotide sequence ID" value="NZ_BAAAPH010000008.1"/>
</dbReference>
<evidence type="ECO:0000256" key="4">
    <source>
        <dbReference type="ARBA" id="ARBA00022692"/>
    </source>
</evidence>
<dbReference type="InterPro" id="IPR000731">
    <property type="entry name" value="SSD"/>
</dbReference>
<reference evidence="11" key="1">
    <citation type="journal article" date="2019" name="Int. J. Syst. Evol. Microbiol.">
        <title>The Global Catalogue of Microorganisms (GCM) 10K type strain sequencing project: providing services to taxonomists for standard genome sequencing and annotation.</title>
        <authorList>
            <consortium name="The Broad Institute Genomics Platform"/>
            <consortium name="The Broad Institute Genome Sequencing Center for Infectious Disease"/>
            <person name="Wu L."/>
            <person name="Ma J."/>
        </authorList>
    </citation>
    <scope>NUCLEOTIDE SEQUENCE [LARGE SCALE GENOMIC DNA]</scope>
    <source>
        <strain evidence="11">JCM 15572</strain>
    </source>
</reference>
<feature type="domain" description="SSD" evidence="9">
    <location>
        <begin position="536"/>
        <end position="702"/>
    </location>
</feature>
<comment type="subcellular location">
    <subcellularLocation>
        <location evidence="1">Cell membrane</location>
        <topology evidence="1">Multi-pass membrane protein</topology>
    </subcellularLocation>
</comment>
<feature type="transmembrane region" description="Helical" evidence="8">
    <location>
        <begin position="227"/>
        <end position="247"/>
    </location>
</feature>
<dbReference type="PANTHER" id="PTHR33406:SF11">
    <property type="entry name" value="MEMBRANE PROTEIN SCO6666-RELATED"/>
    <property type="match status" value="1"/>
</dbReference>
<dbReference type="InterPro" id="IPR004869">
    <property type="entry name" value="MMPL_dom"/>
</dbReference>
<comment type="similarity">
    <text evidence="2">Belongs to the resistance-nodulation-cell division (RND) (TC 2.A.6) family. MmpL subfamily.</text>
</comment>
<accession>A0ABP4P3V2</accession>
<feature type="domain" description="SSD" evidence="9">
    <location>
        <begin position="193"/>
        <end position="325"/>
    </location>
</feature>
<feature type="compositionally biased region" description="Basic and acidic residues" evidence="7">
    <location>
        <begin position="737"/>
        <end position="750"/>
    </location>
</feature>
<evidence type="ECO:0000313" key="11">
    <source>
        <dbReference type="Proteomes" id="UP001501705"/>
    </source>
</evidence>
<proteinExistence type="inferred from homology"/>
<protein>
    <submittedName>
        <fullName evidence="10">MMPL family transporter</fullName>
    </submittedName>
</protein>
<organism evidence="10 11">
    <name type="scientific">Kribbella hippodromi</name>
    <dbReference type="NCBI Taxonomy" id="434347"/>
    <lineage>
        <taxon>Bacteria</taxon>
        <taxon>Bacillati</taxon>
        <taxon>Actinomycetota</taxon>
        <taxon>Actinomycetes</taxon>
        <taxon>Propionibacteriales</taxon>
        <taxon>Kribbellaceae</taxon>
        <taxon>Kribbella</taxon>
    </lineage>
</organism>
<feature type="transmembrane region" description="Helical" evidence="8">
    <location>
        <begin position="268"/>
        <end position="297"/>
    </location>
</feature>
<dbReference type="InterPro" id="IPR050545">
    <property type="entry name" value="Mycobact_MmpL"/>
</dbReference>
<feature type="transmembrane region" description="Helical" evidence="8">
    <location>
        <begin position="605"/>
        <end position="623"/>
    </location>
</feature>
<dbReference type="Proteomes" id="UP001501705">
    <property type="component" value="Unassembled WGS sequence"/>
</dbReference>
<keyword evidence="4 8" id="KW-0812">Transmembrane</keyword>
<feature type="transmembrane region" description="Helical" evidence="8">
    <location>
        <begin position="564"/>
        <end position="585"/>
    </location>
</feature>
<feature type="transmembrane region" description="Helical" evidence="8">
    <location>
        <begin position="537"/>
        <end position="557"/>
    </location>
</feature>
<evidence type="ECO:0000256" key="8">
    <source>
        <dbReference type="SAM" id="Phobius"/>
    </source>
</evidence>